<reference evidence="1" key="1">
    <citation type="journal article" date="2011" name="PLoS Biol.">
        <title>Gene gain and loss during evolution of obligate parasitism in the white rust pathogen of Arabidopsis thaliana.</title>
        <authorList>
            <person name="Kemen E."/>
            <person name="Gardiner A."/>
            <person name="Schultz-Larsen T."/>
            <person name="Kemen A.C."/>
            <person name="Balmuth A.L."/>
            <person name="Robert-Seilaniantz A."/>
            <person name="Bailey K."/>
            <person name="Holub E."/>
            <person name="Studholme D.J."/>
            <person name="Maclean D."/>
            <person name="Jones J.D."/>
        </authorList>
    </citation>
    <scope>NUCLEOTIDE SEQUENCE</scope>
</reference>
<dbReference type="AlphaFoldDB" id="F0WF88"/>
<protein>
    <submittedName>
        <fullName evidence="1">AlNc14C80G5280 protein</fullName>
    </submittedName>
</protein>
<gene>
    <name evidence="1" type="primary">AlNc14C80G5280</name>
    <name evidence="1" type="ORF">ALNC14_060130</name>
</gene>
<proteinExistence type="predicted"/>
<evidence type="ECO:0000313" key="1">
    <source>
        <dbReference type="EMBL" id="CCA19870.1"/>
    </source>
</evidence>
<name>F0WF88_9STRA</name>
<reference evidence="1" key="2">
    <citation type="submission" date="2011-02" db="EMBL/GenBank/DDBJ databases">
        <authorList>
            <person name="MacLean D."/>
        </authorList>
    </citation>
    <scope>NUCLEOTIDE SEQUENCE</scope>
</reference>
<organism evidence="1">
    <name type="scientific">Albugo laibachii Nc14</name>
    <dbReference type="NCBI Taxonomy" id="890382"/>
    <lineage>
        <taxon>Eukaryota</taxon>
        <taxon>Sar</taxon>
        <taxon>Stramenopiles</taxon>
        <taxon>Oomycota</taxon>
        <taxon>Peronosporomycetes</taxon>
        <taxon>Albuginales</taxon>
        <taxon>Albuginaceae</taxon>
        <taxon>Albugo</taxon>
    </lineage>
</organism>
<dbReference type="HOGENOM" id="CLU_3054332_0_0_1"/>
<sequence length="54" mass="6205">MIETLLEMKTLWYGNSNSTHNSTILYQTLVTFNIICTSMTLMEWNSVVSRISST</sequence>
<accession>F0WF88</accession>
<dbReference type="EMBL" id="FR824125">
    <property type="protein sequence ID" value="CCA19870.1"/>
    <property type="molecule type" value="Genomic_DNA"/>
</dbReference>